<evidence type="ECO:0000256" key="8">
    <source>
        <dbReference type="ARBA" id="ARBA00023002"/>
    </source>
</evidence>
<sequence>MSLSRHSLLPLLALVLVPLASPFGRLRTSDRLEQAAKLLGDAAEPPSPPGESGATFVPLPTAEELAKCMDKNPECARWAKGGECEANPEFMLHECPAGCQQCQSENCRDKNAVCASWAASGECKANHAFMLKECPFACKVCHINFKEACRRDPAMAPAAVPGTIDATIERALREFPAFRPRVLHREPWVIEFQSFLTETEADHIIRTGGHNFERSLAGDGVTPVRTSSTSWCNVESCLSDGLFQSVRERIVNVTRVPWENAEHLQVLRYHPGQFYREHHDQNSPHYSTWGPRLFTFFMYLSDVEEGGETRFTKLNLTVAPKKGSAILWPSVFSRDPWTTDEGTYHEAVTVAKGVKYAANFWIHMFEFQQALMRGCDNEDYWQDMLLDDERFGKGMLAKPNPSKGY</sequence>
<gene>
    <name evidence="14" type="ORF">Ctob_005299</name>
</gene>
<comment type="caution">
    <text evidence="14">The sequence shown here is derived from an EMBL/GenBank/DDBJ whole genome shotgun (WGS) entry which is preliminary data.</text>
</comment>
<evidence type="ECO:0000256" key="9">
    <source>
        <dbReference type="ARBA" id="ARBA00023004"/>
    </source>
</evidence>
<dbReference type="GO" id="GO:0005506">
    <property type="term" value="F:iron ion binding"/>
    <property type="evidence" value="ECO:0007669"/>
    <property type="project" value="InterPro"/>
</dbReference>
<dbReference type="InterPro" id="IPR005123">
    <property type="entry name" value="Oxoglu/Fe-dep_dioxygenase_dom"/>
</dbReference>
<evidence type="ECO:0000256" key="3">
    <source>
        <dbReference type="ARBA" id="ARBA00004308"/>
    </source>
</evidence>
<evidence type="ECO:0000259" key="12">
    <source>
        <dbReference type="PROSITE" id="PS51471"/>
    </source>
</evidence>
<dbReference type="Pfam" id="PF01549">
    <property type="entry name" value="ShK"/>
    <property type="match status" value="2"/>
</dbReference>
<dbReference type="InterPro" id="IPR006620">
    <property type="entry name" value="Pro_4_hyd_alph"/>
</dbReference>
<dbReference type="PANTHER" id="PTHR10869:SF233">
    <property type="entry name" value="FE2OG DIOXYGENASE DOMAIN-CONTAINING PROTEIN"/>
    <property type="match status" value="1"/>
</dbReference>
<feature type="domain" description="Fe2OG dioxygenase" evidence="12">
    <location>
        <begin position="260"/>
        <end position="364"/>
    </location>
</feature>
<comment type="subcellular location">
    <subcellularLocation>
        <location evidence="3">Endomembrane system</location>
    </subcellularLocation>
    <subcellularLocation>
        <location evidence="2">Membrane</location>
        <topology evidence="2">Single-pass membrane protein</topology>
    </subcellularLocation>
</comment>
<organism evidence="14 15">
    <name type="scientific">Chrysochromulina tobinii</name>
    <dbReference type="NCBI Taxonomy" id="1460289"/>
    <lineage>
        <taxon>Eukaryota</taxon>
        <taxon>Haptista</taxon>
        <taxon>Haptophyta</taxon>
        <taxon>Prymnesiophyceae</taxon>
        <taxon>Prymnesiales</taxon>
        <taxon>Chrysochromulinaceae</taxon>
        <taxon>Chrysochromulina</taxon>
    </lineage>
</organism>
<keyword evidence="9" id="KW-0408">Iron</keyword>
<accession>A0A0M0JJX0</accession>
<dbReference type="InterPro" id="IPR044862">
    <property type="entry name" value="Pro_4_hyd_alph_FE2OG_OXY"/>
</dbReference>
<dbReference type="OrthoDB" id="10259408at2759"/>
<protein>
    <submittedName>
        <fullName evidence="14">Uncharacterized protein</fullName>
    </submittedName>
</protein>
<dbReference type="InterPro" id="IPR045054">
    <property type="entry name" value="P4HA-like"/>
</dbReference>
<evidence type="ECO:0000313" key="14">
    <source>
        <dbReference type="EMBL" id="KOO26891.1"/>
    </source>
</evidence>
<name>A0A0M0JJX0_9EUKA</name>
<dbReference type="Pfam" id="PF13640">
    <property type="entry name" value="2OG-FeII_Oxy_3"/>
    <property type="match status" value="1"/>
</dbReference>
<evidence type="ECO:0000256" key="6">
    <source>
        <dbReference type="ARBA" id="ARBA00022964"/>
    </source>
</evidence>
<reference evidence="15" key="1">
    <citation type="journal article" date="2015" name="PLoS Genet.">
        <title>Genome Sequence and Transcriptome Analyses of Chrysochromulina tobin: Metabolic Tools for Enhanced Algal Fitness in the Prominent Order Prymnesiales (Haptophyceae).</title>
        <authorList>
            <person name="Hovde B.T."/>
            <person name="Deodato C.R."/>
            <person name="Hunsperger H.M."/>
            <person name="Ryken S.A."/>
            <person name="Yost W."/>
            <person name="Jha R.K."/>
            <person name="Patterson J."/>
            <person name="Monnat R.J. Jr."/>
            <person name="Barlow S.B."/>
            <person name="Starkenburg S.R."/>
            <person name="Cattolico R.A."/>
        </authorList>
    </citation>
    <scope>NUCLEOTIDE SEQUENCE</scope>
    <source>
        <strain evidence="15">CCMP291</strain>
    </source>
</reference>
<dbReference type="GO" id="GO:0005783">
    <property type="term" value="C:endoplasmic reticulum"/>
    <property type="evidence" value="ECO:0007669"/>
    <property type="project" value="TreeGrafter"/>
</dbReference>
<evidence type="ECO:0000256" key="2">
    <source>
        <dbReference type="ARBA" id="ARBA00004167"/>
    </source>
</evidence>
<evidence type="ECO:0000256" key="7">
    <source>
        <dbReference type="ARBA" id="ARBA00022989"/>
    </source>
</evidence>
<feature type="domain" description="ShKT" evidence="13">
    <location>
        <begin position="68"/>
        <end position="102"/>
    </location>
</feature>
<dbReference type="GO" id="GO:0031418">
    <property type="term" value="F:L-ascorbic acid binding"/>
    <property type="evidence" value="ECO:0007669"/>
    <property type="project" value="InterPro"/>
</dbReference>
<keyword evidence="10" id="KW-0472">Membrane</keyword>
<dbReference type="InterPro" id="IPR003582">
    <property type="entry name" value="ShKT_dom"/>
</dbReference>
<dbReference type="SMART" id="SM00254">
    <property type="entry name" value="ShKT"/>
    <property type="match status" value="2"/>
</dbReference>
<evidence type="ECO:0000259" key="13">
    <source>
        <dbReference type="PROSITE" id="PS51670"/>
    </source>
</evidence>
<evidence type="ECO:0000256" key="5">
    <source>
        <dbReference type="ARBA" id="ARBA00022723"/>
    </source>
</evidence>
<feature type="domain" description="ShKT" evidence="13">
    <location>
        <begin position="107"/>
        <end position="141"/>
    </location>
</feature>
<dbReference type="GO" id="GO:0016020">
    <property type="term" value="C:membrane"/>
    <property type="evidence" value="ECO:0007669"/>
    <property type="project" value="UniProtKB-SubCell"/>
</dbReference>
<feature type="chain" id="PRO_5005601908" evidence="11">
    <location>
        <begin position="23"/>
        <end position="405"/>
    </location>
</feature>
<dbReference type="PANTHER" id="PTHR10869">
    <property type="entry name" value="PROLYL 4-HYDROXYLASE ALPHA SUBUNIT"/>
    <property type="match status" value="1"/>
</dbReference>
<keyword evidence="5" id="KW-0479">Metal-binding</keyword>
<evidence type="ECO:0000256" key="4">
    <source>
        <dbReference type="ARBA" id="ARBA00022692"/>
    </source>
</evidence>
<comment type="cofactor">
    <cofactor evidence="1">
        <name>L-ascorbate</name>
        <dbReference type="ChEBI" id="CHEBI:38290"/>
    </cofactor>
</comment>
<dbReference type="PROSITE" id="PS51670">
    <property type="entry name" value="SHKT"/>
    <property type="match status" value="2"/>
</dbReference>
<keyword evidence="4" id="KW-0812">Transmembrane</keyword>
<evidence type="ECO:0000256" key="1">
    <source>
        <dbReference type="ARBA" id="ARBA00001961"/>
    </source>
</evidence>
<evidence type="ECO:0000313" key="15">
    <source>
        <dbReference type="Proteomes" id="UP000037460"/>
    </source>
</evidence>
<feature type="signal peptide" evidence="11">
    <location>
        <begin position="1"/>
        <end position="22"/>
    </location>
</feature>
<dbReference type="EMBL" id="JWZX01002788">
    <property type="protein sequence ID" value="KOO26891.1"/>
    <property type="molecule type" value="Genomic_DNA"/>
</dbReference>
<dbReference type="Gene3D" id="2.60.120.620">
    <property type="entry name" value="q2cbj1_9rhob like domain"/>
    <property type="match status" value="1"/>
</dbReference>
<keyword evidence="11" id="KW-0732">Signal</keyword>
<dbReference type="Proteomes" id="UP000037460">
    <property type="component" value="Unassembled WGS sequence"/>
</dbReference>
<dbReference type="GO" id="GO:0004656">
    <property type="term" value="F:procollagen-proline 4-dioxygenase activity"/>
    <property type="evidence" value="ECO:0007669"/>
    <property type="project" value="TreeGrafter"/>
</dbReference>
<keyword evidence="8" id="KW-0560">Oxidoreductase</keyword>
<dbReference type="AlphaFoldDB" id="A0A0M0JJX0"/>
<evidence type="ECO:0000256" key="10">
    <source>
        <dbReference type="ARBA" id="ARBA00023136"/>
    </source>
</evidence>
<evidence type="ECO:0000256" key="11">
    <source>
        <dbReference type="SAM" id="SignalP"/>
    </source>
</evidence>
<keyword evidence="6" id="KW-0223">Dioxygenase</keyword>
<keyword evidence="15" id="KW-1185">Reference proteome</keyword>
<proteinExistence type="predicted"/>
<dbReference type="SMART" id="SM00702">
    <property type="entry name" value="P4Hc"/>
    <property type="match status" value="1"/>
</dbReference>
<keyword evidence="7" id="KW-1133">Transmembrane helix</keyword>
<dbReference type="PROSITE" id="PS51471">
    <property type="entry name" value="FE2OG_OXY"/>
    <property type="match status" value="1"/>
</dbReference>